<evidence type="ECO:0000313" key="1">
    <source>
        <dbReference type="EMBL" id="CAG5091146.1"/>
    </source>
</evidence>
<dbReference type="Proteomes" id="UP001158576">
    <property type="component" value="Chromosome PAR"/>
</dbReference>
<reference evidence="1 2" key="1">
    <citation type="submission" date="2021-04" db="EMBL/GenBank/DDBJ databases">
        <authorList>
            <person name="Bliznina A."/>
        </authorList>
    </citation>
    <scope>NUCLEOTIDE SEQUENCE [LARGE SCALE GENOMIC DNA]</scope>
</reference>
<organism evidence="1 2">
    <name type="scientific">Oikopleura dioica</name>
    <name type="common">Tunicate</name>
    <dbReference type="NCBI Taxonomy" id="34765"/>
    <lineage>
        <taxon>Eukaryota</taxon>
        <taxon>Metazoa</taxon>
        <taxon>Chordata</taxon>
        <taxon>Tunicata</taxon>
        <taxon>Appendicularia</taxon>
        <taxon>Copelata</taxon>
        <taxon>Oikopleuridae</taxon>
        <taxon>Oikopleura</taxon>
    </lineage>
</organism>
<dbReference type="EMBL" id="OU015568">
    <property type="protein sequence ID" value="CAG5091146.1"/>
    <property type="molecule type" value="Genomic_DNA"/>
</dbReference>
<proteinExistence type="predicted"/>
<evidence type="ECO:0000313" key="2">
    <source>
        <dbReference type="Proteomes" id="UP001158576"/>
    </source>
</evidence>
<keyword evidence="2" id="KW-1185">Reference proteome</keyword>
<accession>A0ABN7S6V2</accession>
<sequence>MWKEGLLRTISVDEKWRKQVERLKICDYDELQSNNLLDCEKIGRRINGYFRKQRQNWGQRPQSVQTVNLGKGNTIKPLGIDASDDYIAVIVDRFHLFSFSPVLTANSSAD</sequence>
<name>A0ABN7S6V2_OIKDI</name>
<gene>
    <name evidence="1" type="ORF">OKIOD_LOCUS4443</name>
</gene>
<protein>
    <submittedName>
        <fullName evidence="1">Oidioi.mRNA.OKI2018_I69.PAR.g12885.t1.cds</fullName>
    </submittedName>
</protein>